<name>A0ABT0H9A4_9FLAO</name>
<protein>
    <submittedName>
        <fullName evidence="1">Uncharacterized protein</fullName>
    </submittedName>
</protein>
<proteinExistence type="predicted"/>
<gene>
    <name evidence="1" type="ORF">MUY34_09965</name>
</gene>
<comment type="caution">
    <text evidence="1">The sequence shown here is derived from an EMBL/GenBank/DDBJ whole genome shotgun (WGS) entry which is preliminary data.</text>
</comment>
<keyword evidence="2" id="KW-1185">Reference proteome</keyword>
<accession>A0ABT0H9A4</accession>
<sequence>MDQKSSFHLEAKQILNDNNPEPYTDLEVIQVLEVLEVFTDIIYHNMTQNR</sequence>
<dbReference type="EMBL" id="JALPQF010000009">
    <property type="protein sequence ID" value="MCK8480949.1"/>
    <property type="molecule type" value="Genomic_DNA"/>
</dbReference>
<evidence type="ECO:0000313" key="2">
    <source>
        <dbReference type="Proteomes" id="UP001203687"/>
    </source>
</evidence>
<organism evidence="1 2">
    <name type="scientific">Psychroserpens algicola</name>
    <dbReference type="NCBI Taxonomy" id="1719034"/>
    <lineage>
        <taxon>Bacteria</taxon>
        <taxon>Pseudomonadati</taxon>
        <taxon>Bacteroidota</taxon>
        <taxon>Flavobacteriia</taxon>
        <taxon>Flavobacteriales</taxon>
        <taxon>Flavobacteriaceae</taxon>
        <taxon>Psychroserpens</taxon>
    </lineage>
</organism>
<evidence type="ECO:0000313" key="1">
    <source>
        <dbReference type="EMBL" id="MCK8480949.1"/>
    </source>
</evidence>
<dbReference type="RefSeq" id="WP_204344740.1">
    <property type="nucleotide sequence ID" value="NZ_JACNMJ010000001.1"/>
</dbReference>
<dbReference type="Proteomes" id="UP001203687">
    <property type="component" value="Unassembled WGS sequence"/>
</dbReference>
<reference evidence="1" key="1">
    <citation type="submission" date="2022-04" db="EMBL/GenBank/DDBJ databases">
        <authorList>
            <person name="Ren T."/>
        </authorList>
    </citation>
    <scope>NUCLEOTIDE SEQUENCE</scope>
    <source>
        <strain evidence="1">F63249</strain>
    </source>
</reference>